<evidence type="ECO:0000256" key="10">
    <source>
        <dbReference type="ARBA" id="ARBA00048326"/>
    </source>
</evidence>
<keyword evidence="6 11" id="KW-0808">Transferase</keyword>
<comment type="function">
    <text evidence="1">Specifically methylates the guanine in position 966 of 16S rRNA in the assembled 30S particle.</text>
</comment>
<evidence type="ECO:0000313" key="11">
    <source>
        <dbReference type="EMBL" id="NDW21034.1"/>
    </source>
</evidence>
<evidence type="ECO:0000256" key="4">
    <source>
        <dbReference type="ARBA" id="ARBA00013682"/>
    </source>
</evidence>
<evidence type="ECO:0000256" key="5">
    <source>
        <dbReference type="ARBA" id="ARBA00022603"/>
    </source>
</evidence>
<dbReference type="CDD" id="cd02440">
    <property type="entry name" value="AdoMet_MTases"/>
    <property type="match status" value="1"/>
</dbReference>
<dbReference type="PROSITE" id="PS00092">
    <property type="entry name" value="N6_MTASE"/>
    <property type="match status" value="1"/>
</dbReference>
<dbReference type="EC" id="2.1.1.171" evidence="3"/>
<comment type="caution">
    <text evidence="11">The sequence shown here is derived from an EMBL/GenBank/DDBJ whole genome shotgun (WGS) entry which is preliminary data.</text>
</comment>
<dbReference type="NCBIfam" id="TIGR00095">
    <property type="entry name" value="16S rRNA (guanine(966)-N(2))-methyltransferase RsmD"/>
    <property type="match status" value="1"/>
</dbReference>
<evidence type="ECO:0000256" key="2">
    <source>
        <dbReference type="ARBA" id="ARBA00005269"/>
    </source>
</evidence>
<reference evidence="11 12" key="1">
    <citation type="submission" date="2020-01" db="EMBL/GenBank/DDBJ databases">
        <title>Genomes of bacteria type strains.</title>
        <authorList>
            <person name="Chen J."/>
            <person name="Zhu S."/>
            <person name="Yang J."/>
        </authorList>
    </citation>
    <scope>NUCLEOTIDE SEQUENCE [LARGE SCALE GENOMIC DNA]</scope>
    <source>
        <strain evidence="11 12">LMG 22958</strain>
    </source>
</reference>
<dbReference type="Pfam" id="PF03602">
    <property type="entry name" value="Cons_hypoth95"/>
    <property type="match status" value="1"/>
</dbReference>
<dbReference type="InterPro" id="IPR029063">
    <property type="entry name" value="SAM-dependent_MTases_sf"/>
</dbReference>
<gene>
    <name evidence="11" type="primary">rsmD</name>
    <name evidence="11" type="ORF">GTW09_05845</name>
</gene>
<evidence type="ECO:0000256" key="1">
    <source>
        <dbReference type="ARBA" id="ARBA00002649"/>
    </source>
</evidence>
<accession>A0A6L9MS75</accession>
<dbReference type="AlphaFoldDB" id="A0A6L9MS75"/>
<comment type="similarity">
    <text evidence="2">Belongs to the methyltransferase superfamily. RsmD family.</text>
</comment>
<comment type="catalytic activity">
    <reaction evidence="10">
        <text>guanosine(966) in 16S rRNA + S-adenosyl-L-methionine = N(2)-methylguanosine(966) in 16S rRNA + S-adenosyl-L-homocysteine + H(+)</text>
        <dbReference type="Rhea" id="RHEA:23548"/>
        <dbReference type="Rhea" id="RHEA-COMP:10211"/>
        <dbReference type="Rhea" id="RHEA-COMP:10212"/>
        <dbReference type="ChEBI" id="CHEBI:15378"/>
        <dbReference type="ChEBI" id="CHEBI:57856"/>
        <dbReference type="ChEBI" id="CHEBI:59789"/>
        <dbReference type="ChEBI" id="CHEBI:74269"/>
        <dbReference type="ChEBI" id="CHEBI:74481"/>
        <dbReference type="EC" id="2.1.1.171"/>
    </reaction>
</comment>
<evidence type="ECO:0000313" key="12">
    <source>
        <dbReference type="Proteomes" id="UP000478837"/>
    </source>
</evidence>
<protein>
    <recommendedName>
        <fullName evidence="4">Ribosomal RNA small subunit methyltransferase D</fullName>
        <ecNumber evidence="3">2.1.1.171</ecNumber>
    </recommendedName>
    <alternativeName>
        <fullName evidence="8">16S rRNA m2G966 methyltransferase</fullName>
    </alternativeName>
    <alternativeName>
        <fullName evidence="9">rRNA (guanine-N(2)-)-methyltransferase</fullName>
    </alternativeName>
</protein>
<dbReference type="PANTHER" id="PTHR43542:SF1">
    <property type="entry name" value="METHYLTRANSFERASE"/>
    <property type="match status" value="1"/>
</dbReference>
<organism evidence="11 12">
    <name type="scientific">Alteromonas hispanica</name>
    <dbReference type="NCBI Taxonomy" id="315421"/>
    <lineage>
        <taxon>Bacteria</taxon>
        <taxon>Pseudomonadati</taxon>
        <taxon>Pseudomonadota</taxon>
        <taxon>Gammaproteobacteria</taxon>
        <taxon>Alteromonadales</taxon>
        <taxon>Alteromonadaceae</taxon>
        <taxon>Alteromonas/Salinimonas group</taxon>
        <taxon>Alteromonas</taxon>
    </lineage>
</organism>
<evidence type="ECO:0000256" key="9">
    <source>
        <dbReference type="ARBA" id="ARBA00033371"/>
    </source>
</evidence>
<sequence length="229" mass="25547">MIPLSVTMKRASRPSRAISSTKKRQPAKIDRKKRGLIRIISGQWRGKRLPVLDAEGLRPTTDRNKETLFNWLMAYVNDAQCLDCFAGSGGLGLEALSRYAKRCDFIELDRQASEQLSKNLQTLNVANSDVASVHQGDALKVIKQLTGTQYDIVFIDPPFYQGLVEPVVSEIINANIVSKGSMIYIEHETELTSLSLPSHWQVVKEKRTGSLVYMLVEVGESTPPEQESA</sequence>
<evidence type="ECO:0000256" key="6">
    <source>
        <dbReference type="ARBA" id="ARBA00022679"/>
    </source>
</evidence>
<keyword evidence="7" id="KW-0949">S-adenosyl-L-methionine</keyword>
<dbReference type="Gene3D" id="3.40.50.150">
    <property type="entry name" value="Vaccinia Virus protein VP39"/>
    <property type="match status" value="1"/>
</dbReference>
<evidence type="ECO:0000256" key="3">
    <source>
        <dbReference type="ARBA" id="ARBA00012141"/>
    </source>
</evidence>
<dbReference type="Proteomes" id="UP000478837">
    <property type="component" value="Unassembled WGS sequence"/>
</dbReference>
<keyword evidence="12" id="KW-1185">Reference proteome</keyword>
<dbReference type="PANTHER" id="PTHR43542">
    <property type="entry name" value="METHYLTRANSFERASE"/>
    <property type="match status" value="1"/>
</dbReference>
<proteinExistence type="inferred from homology"/>
<dbReference type="RefSeq" id="WP_163110821.1">
    <property type="nucleotide sequence ID" value="NZ_JAAAWP010000003.1"/>
</dbReference>
<keyword evidence="5 11" id="KW-0489">Methyltransferase</keyword>
<dbReference type="InterPro" id="IPR002052">
    <property type="entry name" value="DNA_methylase_N6_adenine_CS"/>
</dbReference>
<evidence type="ECO:0000256" key="8">
    <source>
        <dbReference type="ARBA" id="ARBA00031268"/>
    </source>
</evidence>
<dbReference type="InterPro" id="IPR004398">
    <property type="entry name" value="RNA_MeTrfase_RsmD"/>
</dbReference>
<dbReference type="GO" id="GO:0052913">
    <property type="term" value="F:16S rRNA (guanine(966)-N(2))-methyltransferase activity"/>
    <property type="evidence" value="ECO:0007669"/>
    <property type="project" value="UniProtKB-EC"/>
</dbReference>
<dbReference type="GO" id="GO:0003676">
    <property type="term" value="F:nucleic acid binding"/>
    <property type="evidence" value="ECO:0007669"/>
    <property type="project" value="InterPro"/>
</dbReference>
<dbReference type="SUPFAM" id="SSF53335">
    <property type="entry name" value="S-adenosyl-L-methionine-dependent methyltransferases"/>
    <property type="match status" value="1"/>
</dbReference>
<name>A0A6L9MS75_9ALTE</name>
<evidence type="ECO:0000256" key="7">
    <source>
        <dbReference type="ARBA" id="ARBA00022691"/>
    </source>
</evidence>
<dbReference type="EMBL" id="JAAAWP010000003">
    <property type="protein sequence ID" value="NDW21034.1"/>
    <property type="molecule type" value="Genomic_DNA"/>
</dbReference>